<name>A0A917JWB7_9PSEU</name>
<proteinExistence type="predicted"/>
<protein>
    <submittedName>
        <fullName evidence="13">Cation-translocating P-type ATPase</fullName>
    </submittedName>
    <submittedName>
        <fullName evidence="14">Transport ATPase</fullName>
    </submittedName>
</protein>
<dbReference type="Gene3D" id="3.30.70.100">
    <property type="match status" value="1"/>
</dbReference>
<keyword evidence="16" id="KW-1185">Reference proteome</keyword>
<reference evidence="13" key="4">
    <citation type="submission" date="2023-12" db="EMBL/GenBank/DDBJ databases">
        <authorList>
            <person name="Sun Q."/>
            <person name="Inoue M."/>
        </authorList>
    </citation>
    <scope>NUCLEOTIDE SEQUENCE</scope>
    <source>
        <strain evidence="13">JCM 10664</strain>
    </source>
</reference>
<evidence type="ECO:0000256" key="10">
    <source>
        <dbReference type="ARBA" id="ARBA00049360"/>
    </source>
</evidence>
<dbReference type="InterPro" id="IPR044492">
    <property type="entry name" value="P_typ_ATPase_HD_dom"/>
</dbReference>
<comment type="subcellular location">
    <subcellularLocation>
        <location evidence="1">Cell membrane</location>
        <topology evidence="1">Multi-pass membrane protein</topology>
    </subcellularLocation>
</comment>
<dbReference type="EMBL" id="BMMT01000009">
    <property type="protein sequence ID" value="GGI90214.1"/>
    <property type="molecule type" value="Genomic_DNA"/>
</dbReference>
<dbReference type="EMBL" id="BAAAHC010000013">
    <property type="protein sequence ID" value="GAA0530315.1"/>
    <property type="molecule type" value="Genomic_DNA"/>
</dbReference>
<dbReference type="PANTHER" id="PTHR42861">
    <property type="entry name" value="CALCIUM-TRANSPORTING ATPASE"/>
    <property type="match status" value="1"/>
</dbReference>
<dbReference type="Pfam" id="PF00689">
    <property type="entry name" value="Cation_ATPase_C"/>
    <property type="match status" value="1"/>
</dbReference>
<evidence type="ECO:0000313" key="15">
    <source>
        <dbReference type="Proteomes" id="UP000597989"/>
    </source>
</evidence>
<dbReference type="Gene3D" id="2.70.150.10">
    <property type="entry name" value="Calcium-transporting ATPase, cytoplasmic transduction domain A"/>
    <property type="match status" value="1"/>
</dbReference>
<keyword evidence="7" id="KW-1278">Translocase</keyword>
<dbReference type="Gene3D" id="3.40.1110.10">
    <property type="entry name" value="Calcium-transporting ATPase, cytoplasmic domain N"/>
    <property type="match status" value="2"/>
</dbReference>
<dbReference type="SUPFAM" id="SSF81653">
    <property type="entry name" value="Calcium ATPase, transduction domain A"/>
    <property type="match status" value="1"/>
</dbReference>
<dbReference type="SFLD" id="SFLDG00002">
    <property type="entry name" value="C1.7:_P-type_atpase_like"/>
    <property type="match status" value="1"/>
</dbReference>
<dbReference type="PROSITE" id="PS00154">
    <property type="entry name" value="ATPASE_E1_E2"/>
    <property type="match status" value="1"/>
</dbReference>
<keyword evidence="8 11" id="KW-1133">Transmembrane helix</keyword>
<comment type="catalytic activity">
    <reaction evidence="10">
        <text>ATP + H2O = ADP + phosphate + H(+)</text>
        <dbReference type="Rhea" id="RHEA:13065"/>
        <dbReference type="ChEBI" id="CHEBI:15377"/>
        <dbReference type="ChEBI" id="CHEBI:15378"/>
        <dbReference type="ChEBI" id="CHEBI:30616"/>
        <dbReference type="ChEBI" id="CHEBI:43474"/>
        <dbReference type="ChEBI" id="CHEBI:456216"/>
    </reaction>
</comment>
<dbReference type="Pfam" id="PF00702">
    <property type="entry name" value="Hydrolase"/>
    <property type="match status" value="1"/>
</dbReference>
<evidence type="ECO:0000256" key="1">
    <source>
        <dbReference type="ARBA" id="ARBA00004651"/>
    </source>
</evidence>
<dbReference type="GO" id="GO:0046872">
    <property type="term" value="F:metal ion binding"/>
    <property type="evidence" value="ECO:0007669"/>
    <property type="project" value="InterPro"/>
</dbReference>
<dbReference type="Pfam" id="PF00122">
    <property type="entry name" value="E1-E2_ATPase"/>
    <property type="match status" value="1"/>
</dbReference>
<dbReference type="PRINTS" id="PR00120">
    <property type="entry name" value="HATPASE"/>
</dbReference>
<dbReference type="InterPro" id="IPR036412">
    <property type="entry name" value="HAD-like_sf"/>
</dbReference>
<evidence type="ECO:0000256" key="7">
    <source>
        <dbReference type="ARBA" id="ARBA00022967"/>
    </source>
</evidence>
<dbReference type="NCBIfam" id="TIGR01494">
    <property type="entry name" value="ATPase_P-type"/>
    <property type="match status" value="2"/>
</dbReference>
<dbReference type="GO" id="GO:0016887">
    <property type="term" value="F:ATP hydrolysis activity"/>
    <property type="evidence" value="ECO:0007669"/>
    <property type="project" value="InterPro"/>
</dbReference>
<keyword evidence="3 11" id="KW-0812">Transmembrane</keyword>
<dbReference type="SUPFAM" id="SSF81665">
    <property type="entry name" value="Calcium ATPase, transmembrane domain M"/>
    <property type="match status" value="1"/>
</dbReference>
<dbReference type="InterPro" id="IPR023298">
    <property type="entry name" value="ATPase_P-typ_TM_dom_sf"/>
</dbReference>
<dbReference type="SFLD" id="SFLDS00003">
    <property type="entry name" value="Haloacid_Dehalogenase"/>
    <property type="match status" value="1"/>
</dbReference>
<dbReference type="InterPro" id="IPR006068">
    <property type="entry name" value="ATPase_P-typ_cation-transptr_C"/>
</dbReference>
<keyword evidence="2" id="KW-0597">Phosphoprotein</keyword>
<sequence>MPLAGLLSRAAAIAAPIRDAIASVTTTPAGRRVWRGRRRSHLEVRGIHRPGTEDAARDLEQRLLAVEGVHSAEVNGVLGRVVVGHDPKRLGIAALAEVIAAVEAEYGLTDEGISEHGETHPGNADALLRDVGALAVSLFGLGYATLGALLPVRVVSPLVPAVLSLVDSVPWLRAGVESTLGRSRANMVLAVGGSAAHGLGGAPLSVLADLGNRFCATREAIARHQAWLQWEQSATHRCAPVAAEARPTRLPDGPVERVAGTLGGLALAGYGSVLATTRSPQRALAALVAGVPRAARSGREAFAAQLTATFSGRGGLVLRPEAVRRLDRVDTVVFDSSVLLTGRRVLDSVRPLDDSDPVECFSRAGHLLDLRDPTAPRSSGPWSIRPAGDLPEASVEPGAIALLLFRHDEPVAVVSVVEELDPLAEALVAAASPSAFVAAAGEHLDERLGVDEVVPGDRLAQEVRRMQHEGAVVAVVSRTAHAALAAADVGIGLSEQDSDPWGADLLCPSADLVHLALLALAEARTASRRGALLSVAGSCLGAVLAVFGPARGAPARAALPLHAATFSALVLGTWSGLRVAKRGPPVPRERTPWHAMPAATVLAAFGSTERGRRLPEPRRRRPRAAGRAPLGVVAATVEGLVNPITPVLAAGAVASAAMGSLLDAVLIVGVLVVSAFVDGLQRVVTDRELAKLLDAEQLPARRRLDGGTEVVPADRLVPGDVVEVRAGDGVPADCRLLEVDGLEVDESALTGESLAVTKQMAATAAPVVADRACMLYQGTYVASGAGTAIVVATGAGTELGRTAQENPGRPGATGGVEARMRELTRQVLPLSAGAGVALFVVDLLRAVPLGQTLSRSVGLAVAAVPEGLPFVATLAELAAARRLSRRGVLVRAPATVEALGRVDALCFDKTGTLTQGRIALRRVSDGRTAQSTSDLDAAHREVVAAAVRASPRPDGEPLPHLTDRAVLDGARELGLPPAPPVLAELRFEPSRGFHAVRTHGLLSVKGAPEVVLDRCAFADPRERARVETEVERLALLGYRLLAVAERPDEPGTEVTESDVDGMRFVGLLGLADPVHPTAAEAVARLRRSGVDAIMITGDHPSTAEAIAAELGMLGDRQVLAGAELDELDDEQLAGELPKISVFARVSPAQKARIVQRLQAVGRVVAMTGDGANDVPAIGLAQVGVAFGSRATPAAREAADLVVSDDRIETLTDGIVEGRGMWMSVHDALSMLLGGNLGEIGYALGTGLLGRGAALNTRQLLVVNMFTDVLPAIAIAVRPPPDATPEKLLGEGPEASLGTALARDVYVRAAATAGAAGLAWALARPVSTTAQARTTGLVALVAAQLAQTLAVRGRTPLVLAAGFGSLLALAALVQTPVVSRFFGSSPLLPHQWGIALAAAVAAALVTALRR</sequence>
<dbReference type="FunFam" id="2.70.150.10:FF:000160">
    <property type="entry name" value="Sarcoplasmic/endoplasmic reticulum calcium ATPase 1"/>
    <property type="match status" value="1"/>
</dbReference>
<feature type="transmembrane region" description="Helical" evidence="11">
    <location>
        <begin position="1356"/>
        <end position="1377"/>
    </location>
</feature>
<keyword evidence="5" id="KW-0067">ATP-binding</keyword>
<dbReference type="InterPro" id="IPR001757">
    <property type="entry name" value="P_typ_ATPase"/>
</dbReference>
<dbReference type="PROSITE" id="PS50846">
    <property type="entry name" value="HMA_2"/>
    <property type="match status" value="1"/>
</dbReference>
<gene>
    <name evidence="13" type="ORF">GCM10009545_36000</name>
    <name evidence="14" type="ORF">GCM10011581_29080</name>
</gene>
<keyword evidence="9 11" id="KW-0472">Membrane</keyword>
<dbReference type="InterPro" id="IPR006121">
    <property type="entry name" value="HMA_dom"/>
</dbReference>
<dbReference type="CDD" id="cd00371">
    <property type="entry name" value="HMA"/>
    <property type="match status" value="1"/>
</dbReference>
<evidence type="ECO:0000256" key="6">
    <source>
        <dbReference type="ARBA" id="ARBA00022842"/>
    </source>
</evidence>
<evidence type="ECO:0000256" key="3">
    <source>
        <dbReference type="ARBA" id="ARBA00022692"/>
    </source>
</evidence>
<organism evidence="14 15">
    <name type="scientific">Saccharopolyspora thermophila</name>
    <dbReference type="NCBI Taxonomy" id="89367"/>
    <lineage>
        <taxon>Bacteria</taxon>
        <taxon>Bacillati</taxon>
        <taxon>Actinomycetota</taxon>
        <taxon>Actinomycetes</taxon>
        <taxon>Pseudonocardiales</taxon>
        <taxon>Pseudonocardiaceae</taxon>
        <taxon>Saccharopolyspora</taxon>
    </lineage>
</organism>
<comment type="caution">
    <text evidence="14">The sequence shown here is derived from an EMBL/GenBank/DDBJ whole genome shotgun (WGS) entry which is preliminary data.</text>
</comment>
<dbReference type="Proteomes" id="UP000597989">
    <property type="component" value="Unassembled WGS sequence"/>
</dbReference>
<evidence type="ECO:0000256" key="5">
    <source>
        <dbReference type="ARBA" id="ARBA00022840"/>
    </source>
</evidence>
<dbReference type="InterPro" id="IPR018303">
    <property type="entry name" value="ATPase_P-typ_P_site"/>
</dbReference>
<reference evidence="13 16" key="2">
    <citation type="journal article" date="2019" name="Int. J. Syst. Evol. Microbiol.">
        <title>The Global Catalogue of Microorganisms (GCM) 10K type strain sequencing project: providing services to taxonomists for standard genome sequencing and annotation.</title>
        <authorList>
            <consortium name="The Broad Institute Genomics Platform"/>
            <consortium name="The Broad Institute Genome Sequencing Center for Infectious Disease"/>
            <person name="Wu L."/>
            <person name="Ma J."/>
        </authorList>
    </citation>
    <scope>NUCLEOTIDE SEQUENCE [LARGE SCALE GENOMIC DNA]</scope>
    <source>
        <strain evidence="13 16">JCM 10664</strain>
    </source>
</reference>
<dbReference type="PRINTS" id="PR00119">
    <property type="entry name" value="CATATPASE"/>
</dbReference>
<evidence type="ECO:0000256" key="4">
    <source>
        <dbReference type="ARBA" id="ARBA00022741"/>
    </source>
</evidence>
<evidence type="ECO:0000259" key="12">
    <source>
        <dbReference type="PROSITE" id="PS50846"/>
    </source>
</evidence>
<evidence type="ECO:0000256" key="11">
    <source>
        <dbReference type="SAM" id="Phobius"/>
    </source>
</evidence>
<evidence type="ECO:0000256" key="8">
    <source>
        <dbReference type="ARBA" id="ARBA00022989"/>
    </source>
</evidence>
<dbReference type="Proteomes" id="UP001500220">
    <property type="component" value="Unassembled WGS sequence"/>
</dbReference>
<keyword evidence="6" id="KW-0460">Magnesium</keyword>
<evidence type="ECO:0000256" key="9">
    <source>
        <dbReference type="ARBA" id="ARBA00023136"/>
    </source>
</evidence>
<dbReference type="Gene3D" id="3.40.50.1000">
    <property type="entry name" value="HAD superfamily/HAD-like"/>
    <property type="match status" value="2"/>
</dbReference>
<dbReference type="InterPro" id="IPR059000">
    <property type="entry name" value="ATPase_P-type_domA"/>
</dbReference>
<dbReference type="InterPro" id="IPR023299">
    <property type="entry name" value="ATPase_P-typ_cyto_dom_N"/>
</dbReference>
<evidence type="ECO:0000313" key="16">
    <source>
        <dbReference type="Proteomes" id="UP001500220"/>
    </source>
</evidence>
<dbReference type="SUPFAM" id="SSF56784">
    <property type="entry name" value="HAD-like"/>
    <property type="match status" value="1"/>
</dbReference>
<evidence type="ECO:0000313" key="13">
    <source>
        <dbReference type="EMBL" id="GAA0530315.1"/>
    </source>
</evidence>
<dbReference type="GO" id="GO:0005524">
    <property type="term" value="F:ATP binding"/>
    <property type="evidence" value="ECO:0007669"/>
    <property type="project" value="UniProtKB-KW"/>
</dbReference>
<evidence type="ECO:0000313" key="14">
    <source>
        <dbReference type="EMBL" id="GGI90214.1"/>
    </source>
</evidence>
<reference evidence="14 15" key="1">
    <citation type="journal article" date="2014" name="Int. J. Syst. Evol. Microbiol.">
        <title>Complete genome sequence of Corynebacterium casei LMG S-19264T (=DSM 44701T), isolated from a smear-ripened cheese.</title>
        <authorList>
            <consortium name="US DOE Joint Genome Institute (JGI-PGF)"/>
            <person name="Walter F."/>
            <person name="Albersmeier A."/>
            <person name="Kalinowski J."/>
            <person name="Ruckert C."/>
        </authorList>
    </citation>
    <scope>NUCLEOTIDE SEQUENCE [LARGE SCALE GENOMIC DNA]</scope>
    <source>
        <strain evidence="14 15">CGMCC 4.7206</strain>
    </source>
</reference>
<feature type="domain" description="HMA" evidence="12">
    <location>
        <begin position="38"/>
        <end position="107"/>
    </location>
</feature>
<dbReference type="GO" id="GO:0005886">
    <property type="term" value="C:plasma membrane"/>
    <property type="evidence" value="ECO:0007669"/>
    <property type="project" value="UniProtKB-SubCell"/>
</dbReference>
<dbReference type="InterPro" id="IPR023214">
    <property type="entry name" value="HAD_sf"/>
</dbReference>
<accession>A0A917JWB7</accession>
<feature type="transmembrane region" description="Helical" evidence="11">
    <location>
        <begin position="1389"/>
        <end position="1407"/>
    </location>
</feature>
<keyword evidence="4" id="KW-0547">Nucleotide-binding</keyword>
<dbReference type="Gene3D" id="1.20.1110.10">
    <property type="entry name" value="Calcium-transporting ATPase, transmembrane domain"/>
    <property type="match status" value="2"/>
</dbReference>
<dbReference type="SFLD" id="SFLDF00027">
    <property type="entry name" value="p-type_atpase"/>
    <property type="match status" value="1"/>
</dbReference>
<evidence type="ECO:0000256" key="2">
    <source>
        <dbReference type="ARBA" id="ARBA00022553"/>
    </source>
</evidence>
<reference evidence="14" key="3">
    <citation type="submission" date="2020-09" db="EMBL/GenBank/DDBJ databases">
        <authorList>
            <person name="Sun Q."/>
            <person name="Zhou Y."/>
        </authorList>
    </citation>
    <scope>NUCLEOTIDE SEQUENCE</scope>
    <source>
        <strain evidence="14">CGMCC 4.7206</strain>
    </source>
</reference>
<dbReference type="InterPro" id="IPR008250">
    <property type="entry name" value="ATPase_P-typ_transduc_dom_A_sf"/>
</dbReference>